<keyword evidence="3" id="KW-1185">Reference proteome</keyword>
<proteinExistence type="predicted"/>
<reference evidence="2 3" key="1">
    <citation type="journal article" date="2023" name="G3 (Bethesda)">
        <title>A chromosome-length genome assembly and annotation of blackberry (Rubus argutus, cv. 'Hillquist').</title>
        <authorList>
            <person name="Bruna T."/>
            <person name="Aryal R."/>
            <person name="Dudchenko O."/>
            <person name="Sargent D.J."/>
            <person name="Mead D."/>
            <person name="Buti M."/>
            <person name="Cavallini A."/>
            <person name="Hytonen T."/>
            <person name="Andres J."/>
            <person name="Pham M."/>
            <person name="Weisz D."/>
            <person name="Mascagni F."/>
            <person name="Usai G."/>
            <person name="Natali L."/>
            <person name="Bassil N."/>
            <person name="Fernandez G.E."/>
            <person name="Lomsadze A."/>
            <person name="Armour M."/>
            <person name="Olukolu B."/>
            <person name="Poorten T."/>
            <person name="Britton C."/>
            <person name="Davik J."/>
            <person name="Ashrafi H."/>
            <person name="Aiden E.L."/>
            <person name="Borodovsky M."/>
            <person name="Worthington M."/>
        </authorList>
    </citation>
    <scope>NUCLEOTIDE SEQUENCE [LARGE SCALE GENOMIC DNA]</scope>
    <source>
        <strain evidence="2">PI 553951</strain>
    </source>
</reference>
<feature type="region of interest" description="Disordered" evidence="1">
    <location>
        <begin position="37"/>
        <end position="63"/>
    </location>
</feature>
<organism evidence="2 3">
    <name type="scientific">Rubus argutus</name>
    <name type="common">Southern blackberry</name>
    <dbReference type="NCBI Taxonomy" id="59490"/>
    <lineage>
        <taxon>Eukaryota</taxon>
        <taxon>Viridiplantae</taxon>
        <taxon>Streptophyta</taxon>
        <taxon>Embryophyta</taxon>
        <taxon>Tracheophyta</taxon>
        <taxon>Spermatophyta</taxon>
        <taxon>Magnoliopsida</taxon>
        <taxon>eudicotyledons</taxon>
        <taxon>Gunneridae</taxon>
        <taxon>Pentapetalae</taxon>
        <taxon>rosids</taxon>
        <taxon>fabids</taxon>
        <taxon>Rosales</taxon>
        <taxon>Rosaceae</taxon>
        <taxon>Rosoideae</taxon>
        <taxon>Rosoideae incertae sedis</taxon>
        <taxon>Rubus</taxon>
    </lineage>
</organism>
<evidence type="ECO:0000256" key="1">
    <source>
        <dbReference type="SAM" id="MobiDB-lite"/>
    </source>
</evidence>
<protein>
    <submittedName>
        <fullName evidence="2">Uncharacterized protein</fullName>
    </submittedName>
</protein>
<dbReference type="Proteomes" id="UP001457282">
    <property type="component" value="Unassembled WGS sequence"/>
</dbReference>
<name>A0AAW1YSJ2_RUBAR</name>
<dbReference type="AlphaFoldDB" id="A0AAW1YSJ2"/>
<gene>
    <name evidence="2" type="ORF">M0R45_006975</name>
</gene>
<evidence type="ECO:0000313" key="2">
    <source>
        <dbReference type="EMBL" id="KAK9951537.1"/>
    </source>
</evidence>
<evidence type="ECO:0000313" key="3">
    <source>
        <dbReference type="Proteomes" id="UP001457282"/>
    </source>
</evidence>
<accession>A0AAW1YSJ2</accession>
<dbReference type="EMBL" id="JBEDUW010000001">
    <property type="protein sequence ID" value="KAK9951537.1"/>
    <property type="molecule type" value="Genomic_DNA"/>
</dbReference>
<feature type="compositionally biased region" description="Basic residues" evidence="1">
    <location>
        <begin position="49"/>
        <end position="59"/>
    </location>
</feature>
<feature type="compositionally biased region" description="Low complexity" evidence="1">
    <location>
        <begin position="37"/>
        <end position="46"/>
    </location>
</feature>
<comment type="caution">
    <text evidence="2">The sequence shown here is derived from an EMBL/GenBank/DDBJ whole genome shotgun (WGS) entry which is preliminary data.</text>
</comment>
<sequence>MVRERKDFYQLKKAAGEDPVPEVAAADATDAAVPAPVAAPSAAVDSAPKRKKKKAKRARSASEVEVDVEEDAGVQETAELAYEEQMLDRRYWKELQTASQGMQSIQTHFENLAREKGEVEAKLLRAEKEAGRKIAQSEERAEVYAREVEDKAKAVVASETARIQAEFDRRLDGELEKAKADAVLAYRRDRGRAVEQTTAFIEGGVYILGKIKEAFPGQDWSQLPVPHSHR</sequence>